<accession>A0A178IIC8</accession>
<protein>
    <submittedName>
        <fullName evidence="1">Uncharacterized protein</fullName>
    </submittedName>
</protein>
<comment type="caution">
    <text evidence="1">The sequence shown here is derived from an EMBL/GenBank/DDBJ whole genome shotgun (WGS) entry which is preliminary data.</text>
</comment>
<dbReference type="AlphaFoldDB" id="A0A178IIC8"/>
<name>A0A178IIC8_9BACT</name>
<reference evidence="1 2" key="1">
    <citation type="submission" date="2016-01" db="EMBL/GenBank/DDBJ databases">
        <title>High potential of lignocellulose degradation of a new Verrucomicrobia species.</title>
        <authorList>
            <person name="Wang Y."/>
            <person name="Shi Y."/>
            <person name="Qiu Z."/>
            <person name="Liu S."/>
            <person name="Yang H."/>
        </authorList>
    </citation>
    <scope>NUCLEOTIDE SEQUENCE [LARGE SCALE GENOMIC DNA]</scope>
    <source>
        <strain evidence="1 2">TSB47</strain>
    </source>
</reference>
<gene>
    <name evidence="1" type="ORF">AW736_17510</name>
</gene>
<proteinExistence type="predicted"/>
<dbReference type="Proteomes" id="UP000078486">
    <property type="component" value="Unassembled WGS sequence"/>
</dbReference>
<evidence type="ECO:0000313" key="1">
    <source>
        <dbReference type="EMBL" id="OAM88816.1"/>
    </source>
</evidence>
<organism evidence="1 2">
    <name type="scientific">Termitidicoccus mucosus</name>
    <dbReference type="NCBI Taxonomy" id="1184151"/>
    <lineage>
        <taxon>Bacteria</taxon>
        <taxon>Pseudomonadati</taxon>
        <taxon>Verrucomicrobiota</taxon>
        <taxon>Opitutia</taxon>
        <taxon>Opitutales</taxon>
        <taxon>Opitutaceae</taxon>
        <taxon>Termitidicoccus</taxon>
    </lineage>
</organism>
<sequence length="111" mass="12178">MAGAFFHFSGKKTEPFLAVHFTSDHFPSQPSFSPASMALFPPPPLPPVPHPVGDSVHVGATNSGDLLRYTQWERRIFRAPDLTLPTPAQFASEVPFTVQFRGTMPDRKGTA</sequence>
<evidence type="ECO:0000313" key="2">
    <source>
        <dbReference type="Proteomes" id="UP000078486"/>
    </source>
</evidence>
<dbReference type="EMBL" id="LRRQ01000119">
    <property type="protein sequence ID" value="OAM88816.1"/>
    <property type="molecule type" value="Genomic_DNA"/>
</dbReference>
<keyword evidence="2" id="KW-1185">Reference proteome</keyword>